<evidence type="ECO:0000256" key="5">
    <source>
        <dbReference type="ARBA" id="ARBA00023136"/>
    </source>
</evidence>
<proteinExistence type="predicted"/>
<feature type="non-terminal residue" evidence="9">
    <location>
        <position position="218"/>
    </location>
</feature>
<dbReference type="PROSITE" id="PS51212">
    <property type="entry name" value="WSC"/>
    <property type="match status" value="1"/>
</dbReference>
<dbReference type="PANTHER" id="PTHR24269">
    <property type="entry name" value="KREMEN PROTEIN"/>
    <property type="match status" value="1"/>
</dbReference>
<keyword evidence="5" id="KW-0472">Membrane</keyword>
<feature type="domain" description="WSC" evidence="8">
    <location>
        <begin position="49"/>
        <end position="159"/>
    </location>
</feature>
<keyword evidence="4" id="KW-1133">Transmembrane helix</keyword>
<evidence type="ECO:0000313" key="9">
    <source>
        <dbReference type="EMBL" id="KIJ22767.1"/>
    </source>
</evidence>
<dbReference type="GO" id="GO:0005886">
    <property type="term" value="C:plasma membrane"/>
    <property type="evidence" value="ECO:0007669"/>
    <property type="project" value="TreeGrafter"/>
</dbReference>
<dbReference type="HOGENOM" id="CLU_071336_0_0_1"/>
<keyword evidence="3 7" id="KW-0732">Signal</keyword>
<evidence type="ECO:0000313" key="10">
    <source>
        <dbReference type="Proteomes" id="UP000054279"/>
    </source>
</evidence>
<evidence type="ECO:0000259" key="8">
    <source>
        <dbReference type="PROSITE" id="PS51212"/>
    </source>
</evidence>
<dbReference type="InterPro" id="IPR002889">
    <property type="entry name" value="WSC_carb-bd"/>
</dbReference>
<feature type="chain" id="PRO_5002220761" description="WSC domain-containing protein" evidence="7">
    <location>
        <begin position="19"/>
        <end position="218"/>
    </location>
</feature>
<organism evidence="9 10">
    <name type="scientific">Sphaerobolus stellatus (strain SS14)</name>
    <dbReference type="NCBI Taxonomy" id="990650"/>
    <lineage>
        <taxon>Eukaryota</taxon>
        <taxon>Fungi</taxon>
        <taxon>Dikarya</taxon>
        <taxon>Basidiomycota</taxon>
        <taxon>Agaricomycotina</taxon>
        <taxon>Agaricomycetes</taxon>
        <taxon>Phallomycetidae</taxon>
        <taxon>Geastrales</taxon>
        <taxon>Sphaerobolaceae</taxon>
        <taxon>Sphaerobolus</taxon>
    </lineage>
</organism>
<name>A0A0C9U181_SPHS4</name>
<protein>
    <recommendedName>
        <fullName evidence="8">WSC domain-containing protein</fullName>
    </recommendedName>
</protein>
<evidence type="ECO:0000256" key="6">
    <source>
        <dbReference type="ARBA" id="ARBA00023180"/>
    </source>
</evidence>
<comment type="subcellular location">
    <subcellularLocation>
        <location evidence="1">Membrane</location>
        <topology evidence="1">Single-pass membrane protein</topology>
    </subcellularLocation>
</comment>
<evidence type="ECO:0000256" key="4">
    <source>
        <dbReference type="ARBA" id="ARBA00022989"/>
    </source>
</evidence>
<gene>
    <name evidence="9" type="ORF">M422DRAFT_276756</name>
</gene>
<dbReference type="AlphaFoldDB" id="A0A0C9U181"/>
<evidence type="ECO:0000256" key="1">
    <source>
        <dbReference type="ARBA" id="ARBA00004167"/>
    </source>
</evidence>
<keyword evidence="10" id="KW-1185">Reference proteome</keyword>
<evidence type="ECO:0000256" key="7">
    <source>
        <dbReference type="SAM" id="SignalP"/>
    </source>
</evidence>
<dbReference type="EMBL" id="KN837956">
    <property type="protein sequence ID" value="KIJ22767.1"/>
    <property type="molecule type" value="Genomic_DNA"/>
</dbReference>
<keyword evidence="2" id="KW-0812">Transmembrane</keyword>
<dbReference type="Pfam" id="PF01822">
    <property type="entry name" value="WSC"/>
    <property type="match status" value="1"/>
</dbReference>
<reference evidence="9 10" key="1">
    <citation type="submission" date="2014-06" db="EMBL/GenBank/DDBJ databases">
        <title>Evolutionary Origins and Diversification of the Mycorrhizal Mutualists.</title>
        <authorList>
            <consortium name="DOE Joint Genome Institute"/>
            <consortium name="Mycorrhizal Genomics Consortium"/>
            <person name="Kohler A."/>
            <person name="Kuo A."/>
            <person name="Nagy L.G."/>
            <person name="Floudas D."/>
            <person name="Copeland A."/>
            <person name="Barry K.W."/>
            <person name="Cichocki N."/>
            <person name="Veneault-Fourrey C."/>
            <person name="LaButti K."/>
            <person name="Lindquist E.A."/>
            <person name="Lipzen A."/>
            <person name="Lundell T."/>
            <person name="Morin E."/>
            <person name="Murat C."/>
            <person name="Riley R."/>
            <person name="Ohm R."/>
            <person name="Sun H."/>
            <person name="Tunlid A."/>
            <person name="Henrissat B."/>
            <person name="Grigoriev I.V."/>
            <person name="Hibbett D.S."/>
            <person name="Martin F."/>
        </authorList>
    </citation>
    <scope>NUCLEOTIDE SEQUENCE [LARGE SCALE GENOMIC DNA]</scope>
    <source>
        <strain evidence="9 10">SS14</strain>
    </source>
</reference>
<accession>A0A0C9U181</accession>
<dbReference type="OrthoDB" id="5985073at2759"/>
<keyword evidence="6" id="KW-0325">Glycoprotein</keyword>
<dbReference type="PANTHER" id="PTHR24269:SF16">
    <property type="entry name" value="PROTEIN SLG1"/>
    <property type="match status" value="1"/>
</dbReference>
<feature type="signal peptide" evidence="7">
    <location>
        <begin position="1"/>
        <end position="18"/>
    </location>
</feature>
<sequence length="218" mass="23784">MVWQSALRLLLTLSAVIAAPDWTARQLRRDFVPLSANQSVLPAGWSGNPQCFAECVESDPLRRFLLGASFTDSVGMTIESCVEFCDQEGYIMAGLLGTECHCANVFNPDTCFESDAGECSSGDPVEDEGAQPCPGDPRESCGDNAPFAAPPLLNIFFKDLCRALWQGGAQFTSGPWRLIYFYKYGFPMFEYSDLIPISDTVGARALQHNAVDLHPGLP</sequence>
<dbReference type="InterPro" id="IPR051836">
    <property type="entry name" value="Kremen_rcpt"/>
</dbReference>
<dbReference type="Proteomes" id="UP000054279">
    <property type="component" value="Unassembled WGS sequence"/>
</dbReference>
<evidence type="ECO:0000256" key="3">
    <source>
        <dbReference type="ARBA" id="ARBA00022729"/>
    </source>
</evidence>
<evidence type="ECO:0000256" key="2">
    <source>
        <dbReference type="ARBA" id="ARBA00022692"/>
    </source>
</evidence>